<proteinExistence type="predicted"/>
<gene>
    <name evidence="1" type="ORF">HAV00_04485</name>
</gene>
<dbReference type="RefSeq" id="WP_166466894.1">
    <property type="nucleotide sequence ID" value="NZ_CP050066.2"/>
</dbReference>
<evidence type="ECO:0000313" key="1">
    <source>
        <dbReference type="EMBL" id="QIP05554.1"/>
    </source>
</evidence>
<accession>A0A6G8ZZS7</accession>
<dbReference type="EMBL" id="CP050066">
    <property type="protein sequence ID" value="QIP05554.1"/>
    <property type="molecule type" value="Genomic_DNA"/>
</dbReference>
<protein>
    <submittedName>
        <fullName evidence="1">Uncharacterized protein</fullName>
    </submittedName>
</protein>
<reference evidence="1 2" key="1">
    <citation type="journal article" date="2020" name="Int. J. Syst. Evol. Microbiol.">
        <title>Description and complete genome sequences of Bradyrhizobium symbiodeficiens sp. nov., a non-symbiotic bacterium associated with legumes native to Canada.</title>
        <authorList>
            <person name="Bromfield E.S.P."/>
            <person name="Cloutier S."/>
            <person name="Nguyen H.D.T."/>
        </authorList>
    </citation>
    <scope>NUCLEOTIDE SEQUENCE [LARGE SCALE GENOMIC DNA]</scope>
    <source>
        <strain evidence="1 2">101S1MB</strain>
    </source>
</reference>
<name>A0A6G8ZZS7_9BRAD</name>
<dbReference type="AlphaFoldDB" id="A0A6G8ZZS7"/>
<sequence length="48" mass="5474">MSAEEASKRILEDESLIPGDVVSTHRGLLRFQGSPEREHRPEDFVPVR</sequence>
<evidence type="ECO:0000313" key="2">
    <source>
        <dbReference type="Proteomes" id="UP000500895"/>
    </source>
</evidence>
<organism evidence="1 2">
    <name type="scientific">Bradyrhizobium symbiodeficiens</name>
    <dbReference type="NCBI Taxonomy" id="1404367"/>
    <lineage>
        <taxon>Bacteria</taxon>
        <taxon>Pseudomonadati</taxon>
        <taxon>Pseudomonadota</taxon>
        <taxon>Alphaproteobacteria</taxon>
        <taxon>Hyphomicrobiales</taxon>
        <taxon>Nitrobacteraceae</taxon>
        <taxon>Bradyrhizobium</taxon>
    </lineage>
</organism>
<dbReference type="Proteomes" id="UP000500895">
    <property type="component" value="Chromosome"/>
</dbReference>